<dbReference type="Pfam" id="PF06445">
    <property type="entry name" value="GyrI-like"/>
    <property type="match status" value="1"/>
</dbReference>
<dbReference type="InterPro" id="IPR010499">
    <property type="entry name" value="AraC_E-bd"/>
</dbReference>
<name>A0A4R4EDZ2_9BACL</name>
<evidence type="ECO:0000259" key="1">
    <source>
        <dbReference type="SMART" id="SM00871"/>
    </source>
</evidence>
<protein>
    <submittedName>
        <fullName evidence="2">AraC family transcriptional regulator</fullName>
    </submittedName>
</protein>
<sequence length="160" mass="18245">MLVEQKNDSMIVAREAFQAVGLKWEGTFAGAGAGEIRVIHTEMQKRVQEIKHVLNPDKLLGLSYHMTDTGFTHYAVVAVEQIEDIPDGMVTIEVPSLTYAKCEHTKGQSIDKSYNNIYAWIEQEGYKVHQGDVTHFEEYPMQQDPYDQDPEFTILIPIEK</sequence>
<dbReference type="SUPFAM" id="SSF55136">
    <property type="entry name" value="Probable bacterial effector-binding domain"/>
    <property type="match status" value="1"/>
</dbReference>
<dbReference type="AlphaFoldDB" id="A0A4R4EDZ2"/>
<reference evidence="2 3" key="1">
    <citation type="submission" date="2019-03" db="EMBL/GenBank/DDBJ databases">
        <authorList>
            <person name="Kim M.K.M."/>
        </authorList>
    </citation>
    <scope>NUCLEOTIDE SEQUENCE [LARGE SCALE GENOMIC DNA]</scope>
    <source>
        <strain evidence="2 3">18JY21-1</strain>
    </source>
</reference>
<dbReference type="EMBL" id="SKFG01000006">
    <property type="protein sequence ID" value="TCZ78224.1"/>
    <property type="molecule type" value="Genomic_DNA"/>
</dbReference>
<dbReference type="PANTHER" id="PTHR36444:SF2">
    <property type="entry name" value="TRANSCRIPTIONAL REGULATOR PROTEIN YOBU-RELATED"/>
    <property type="match status" value="1"/>
</dbReference>
<comment type="caution">
    <text evidence="2">The sequence shown here is derived from an EMBL/GenBank/DDBJ whole genome shotgun (WGS) entry which is preliminary data.</text>
</comment>
<dbReference type="InterPro" id="IPR011256">
    <property type="entry name" value="Reg_factor_effector_dom_sf"/>
</dbReference>
<dbReference type="PANTHER" id="PTHR36444">
    <property type="entry name" value="TRANSCRIPTIONAL REGULATOR PROTEIN YOBU-RELATED"/>
    <property type="match status" value="1"/>
</dbReference>
<evidence type="ECO:0000313" key="3">
    <source>
        <dbReference type="Proteomes" id="UP000295418"/>
    </source>
</evidence>
<feature type="domain" description="AraC effector-binding" evidence="1">
    <location>
        <begin position="7"/>
        <end position="159"/>
    </location>
</feature>
<keyword evidence="3" id="KW-1185">Reference proteome</keyword>
<proteinExistence type="predicted"/>
<dbReference type="InterPro" id="IPR053182">
    <property type="entry name" value="YobU-like_regulator"/>
</dbReference>
<dbReference type="Proteomes" id="UP000295418">
    <property type="component" value="Unassembled WGS sequence"/>
</dbReference>
<dbReference type="SMART" id="SM00871">
    <property type="entry name" value="AraC_E_bind"/>
    <property type="match status" value="1"/>
</dbReference>
<organism evidence="2 3">
    <name type="scientific">Paenibacillus albiflavus</name>
    <dbReference type="NCBI Taxonomy" id="2545760"/>
    <lineage>
        <taxon>Bacteria</taxon>
        <taxon>Bacillati</taxon>
        <taxon>Bacillota</taxon>
        <taxon>Bacilli</taxon>
        <taxon>Bacillales</taxon>
        <taxon>Paenibacillaceae</taxon>
        <taxon>Paenibacillus</taxon>
    </lineage>
</organism>
<accession>A0A4R4EDZ2</accession>
<dbReference type="Gene3D" id="3.20.80.10">
    <property type="entry name" value="Regulatory factor, effector binding domain"/>
    <property type="match status" value="1"/>
</dbReference>
<evidence type="ECO:0000313" key="2">
    <source>
        <dbReference type="EMBL" id="TCZ78224.1"/>
    </source>
</evidence>
<dbReference type="OrthoDB" id="2364201at2"/>
<dbReference type="InterPro" id="IPR029442">
    <property type="entry name" value="GyrI-like"/>
</dbReference>
<gene>
    <name evidence="2" type="ORF">E0485_08865</name>
</gene>